<organism evidence="1 2">
    <name type="scientific">Candidatus Woesebacteria bacterium GW2011_GWA1_39_21b</name>
    <dbReference type="NCBI Taxonomy" id="1618551"/>
    <lineage>
        <taxon>Bacteria</taxon>
        <taxon>Candidatus Woeseibacteriota</taxon>
    </lineage>
</organism>
<dbReference type="CDD" id="cd00085">
    <property type="entry name" value="HNHc"/>
    <property type="match status" value="1"/>
</dbReference>
<evidence type="ECO:0000313" key="1">
    <source>
        <dbReference type="EMBL" id="KKR12073.1"/>
    </source>
</evidence>
<protein>
    <recommendedName>
        <fullName evidence="3">HNH nuclease domain-containing protein</fullName>
    </recommendedName>
</protein>
<reference evidence="1 2" key="1">
    <citation type="journal article" date="2015" name="Nature">
        <title>rRNA introns, odd ribosomes, and small enigmatic genomes across a large radiation of phyla.</title>
        <authorList>
            <person name="Brown C.T."/>
            <person name="Hug L.A."/>
            <person name="Thomas B.C."/>
            <person name="Sharon I."/>
            <person name="Castelle C.J."/>
            <person name="Singh A."/>
            <person name="Wilkins M.J."/>
            <person name="Williams K.H."/>
            <person name="Banfield J.F."/>
        </authorList>
    </citation>
    <scope>NUCLEOTIDE SEQUENCE [LARGE SCALE GENOMIC DNA]</scope>
</reference>
<dbReference type="AlphaFoldDB" id="A0A0G0N9D6"/>
<proteinExistence type="predicted"/>
<comment type="caution">
    <text evidence="1">The sequence shown here is derived from an EMBL/GenBank/DDBJ whole genome shotgun (WGS) entry which is preliminary data.</text>
</comment>
<sequence>MAKDKRKYRDRAAYLINAVRIKRRRLKEIAVKVKGGKCVVCGYNKYIGALELHHVWGKKEFSIGDTGYTYSKERLQAELSKCVLLCANCHREIEAGITFLPQTSTVNLKMI</sequence>
<name>A0A0G0N9D6_9BACT</name>
<evidence type="ECO:0000313" key="2">
    <source>
        <dbReference type="Proteomes" id="UP000034690"/>
    </source>
</evidence>
<dbReference type="Proteomes" id="UP000034690">
    <property type="component" value="Unassembled WGS sequence"/>
</dbReference>
<evidence type="ECO:0008006" key="3">
    <source>
        <dbReference type="Google" id="ProtNLM"/>
    </source>
</evidence>
<accession>A0A0G0N9D6</accession>
<dbReference type="Gene3D" id="1.10.30.50">
    <property type="match status" value="1"/>
</dbReference>
<dbReference type="EMBL" id="LBWQ01000029">
    <property type="protein sequence ID" value="KKR12073.1"/>
    <property type="molecule type" value="Genomic_DNA"/>
</dbReference>
<gene>
    <name evidence="1" type="ORF">UT40_C0029G0025</name>
</gene>
<dbReference type="InterPro" id="IPR003615">
    <property type="entry name" value="HNH_nuc"/>
</dbReference>